<dbReference type="PANTHER" id="PTHR31286:SF165">
    <property type="entry name" value="DUF4283 DOMAIN-CONTAINING PROTEIN"/>
    <property type="match status" value="1"/>
</dbReference>
<dbReference type="EMBL" id="KZ503779">
    <property type="protein sequence ID" value="PKU61455.1"/>
    <property type="molecule type" value="Genomic_DNA"/>
</dbReference>
<protein>
    <recommendedName>
        <fullName evidence="4">Zinc knuckle CX2CX4HX4C domain-containing protein</fullName>
    </recommendedName>
</protein>
<feature type="compositionally biased region" description="Low complexity" evidence="1">
    <location>
        <begin position="96"/>
        <end position="109"/>
    </location>
</feature>
<evidence type="ECO:0000313" key="2">
    <source>
        <dbReference type="EMBL" id="PKU61455.1"/>
    </source>
</evidence>
<name>A0A2I0VDH1_9ASPA</name>
<dbReference type="PANTHER" id="PTHR31286">
    <property type="entry name" value="GLYCINE-RICH CELL WALL STRUCTURAL PROTEIN 1.8-LIKE"/>
    <property type="match status" value="1"/>
</dbReference>
<proteinExistence type="predicted"/>
<evidence type="ECO:0000313" key="3">
    <source>
        <dbReference type="Proteomes" id="UP000233837"/>
    </source>
</evidence>
<keyword evidence="3" id="KW-1185">Reference proteome</keyword>
<evidence type="ECO:0008006" key="4">
    <source>
        <dbReference type="Google" id="ProtNLM"/>
    </source>
</evidence>
<sequence>MDQATTFVSRPSVAHVLVELDVSKKHPNEIWIGFEFNGYFQKVKFENLPIFCSHFKMYGHDFNECFRLHPHLRKEKDSSKKSKGKDVLAVEHDSDIPIPNGNEGIIPKV</sequence>
<feature type="compositionally biased region" description="Basic and acidic residues" evidence="1">
    <location>
        <begin position="74"/>
        <end position="95"/>
    </location>
</feature>
<dbReference type="InterPro" id="IPR040256">
    <property type="entry name" value="At4g02000-like"/>
</dbReference>
<evidence type="ECO:0000256" key="1">
    <source>
        <dbReference type="SAM" id="MobiDB-lite"/>
    </source>
</evidence>
<gene>
    <name evidence="2" type="ORF">MA16_Dca019691</name>
</gene>
<feature type="region of interest" description="Disordered" evidence="1">
    <location>
        <begin position="74"/>
        <end position="109"/>
    </location>
</feature>
<accession>A0A2I0VDH1</accession>
<organism evidence="2 3">
    <name type="scientific">Dendrobium catenatum</name>
    <dbReference type="NCBI Taxonomy" id="906689"/>
    <lineage>
        <taxon>Eukaryota</taxon>
        <taxon>Viridiplantae</taxon>
        <taxon>Streptophyta</taxon>
        <taxon>Embryophyta</taxon>
        <taxon>Tracheophyta</taxon>
        <taxon>Spermatophyta</taxon>
        <taxon>Magnoliopsida</taxon>
        <taxon>Liliopsida</taxon>
        <taxon>Asparagales</taxon>
        <taxon>Orchidaceae</taxon>
        <taxon>Epidendroideae</taxon>
        <taxon>Malaxideae</taxon>
        <taxon>Dendrobiinae</taxon>
        <taxon>Dendrobium</taxon>
    </lineage>
</organism>
<reference evidence="2 3" key="1">
    <citation type="journal article" date="2016" name="Sci. Rep.">
        <title>The Dendrobium catenatum Lindl. genome sequence provides insights into polysaccharide synthase, floral development and adaptive evolution.</title>
        <authorList>
            <person name="Zhang G.Q."/>
            <person name="Xu Q."/>
            <person name="Bian C."/>
            <person name="Tsai W.C."/>
            <person name="Yeh C.M."/>
            <person name="Liu K.W."/>
            <person name="Yoshida K."/>
            <person name="Zhang L.S."/>
            <person name="Chang S.B."/>
            <person name="Chen F."/>
            <person name="Shi Y."/>
            <person name="Su Y.Y."/>
            <person name="Zhang Y.Q."/>
            <person name="Chen L.J."/>
            <person name="Yin Y."/>
            <person name="Lin M."/>
            <person name="Huang H."/>
            <person name="Deng H."/>
            <person name="Wang Z.W."/>
            <person name="Zhu S.L."/>
            <person name="Zhao X."/>
            <person name="Deng C."/>
            <person name="Niu S.C."/>
            <person name="Huang J."/>
            <person name="Wang M."/>
            <person name="Liu G.H."/>
            <person name="Yang H.J."/>
            <person name="Xiao X.J."/>
            <person name="Hsiao Y.Y."/>
            <person name="Wu W.L."/>
            <person name="Chen Y.Y."/>
            <person name="Mitsuda N."/>
            <person name="Ohme-Takagi M."/>
            <person name="Luo Y.B."/>
            <person name="Van de Peer Y."/>
            <person name="Liu Z.J."/>
        </authorList>
    </citation>
    <scope>NUCLEOTIDE SEQUENCE [LARGE SCALE GENOMIC DNA]</scope>
    <source>
        <tissue evidence="2">The whole plant</tissue>
    </source>
</reference>
<dbReference type="Proteomes" id="UP000233837">
    <property type="component" value="Unassembled WGS sequence"/>
</dbReference>
<reference evidence="2 3" key="2">
    <citation type="journal article" date="2017" name="Nature">
        <title>The Apostasia genome and the evolution of orchids.</title>
        <authorList>
            <person name="Zhang G.Q."/>
            <person name="Liu K.W."/>
            <person name="Li Z."/>
            <person name="Lohaus R."/>
            <person name="Hsiao Y.Y."/>
            <person name="Niu S.C."/>
            <person name="Wang J.Y."/>
            <person name="Lin Y.C."/>
            <person name="Xu Q."/>
            <person name="Chen L.J."/>
            <person name="Yoshida K."/>
            <person name="Fujiwara S."/>
            <person name="Wang Z.W."/>
            <person name="Zhang Y.Q."/>
            <person name="Mitsuda N."/>
            <person name="Wang M."/>
            <person name="Liu G.H."/>
            <person name="Pecoraro L."/>
            <person name="Huang H.X."/>
            <person name="Xiao X.J."/>
            <person name="Lin M."/>
            <person name="Wu X.Y."/>
            <person name="Wu W.L."/>
            <person name="Chen Y.Y."/>
            <person name="Chang S.B."/>
            <person name="Sakamoto S."/>
            <person name="Ohme-Takagi M."/>
            <person name="Yagi M."/>
            <person name="Zeng S.J."/>
            <person name="Shen C.Y."/>
            <person name="Yeh C.M."/>
            <person name="Luo Y.B."/>
            <person name="Tsai W.C."/>
            <person name="Van de Peer Y."/>
            <person name="Liu Z.J."/>
        </authorList>
    </citation>
    <scope>NUCLEOTIDE SEQUENCE [LARGE SCALE GENOMIC DNA]</scope>
    <source>
        <tissue evidence="2">The whole plant</tissue>
    </source>
</reference>
<dbReference type="AlphaFoldDB" id="A0A2I0VDH1"/>